<protein>
    <recommendedName>
        <fullName evidence="7">Zinc finger PHD-type domain-containing protein</fullName>
    </recommendedName>
</protein>
<name>A0A086SYQ9_HAPC1</name>
<dbReference type="InterPro" id="IPR011011">
    <property type="entry name" value="Znf_FYVE_PHD"/>
</dbReference>
<keyword evidence="2" id="KW-0863">Zinc-finger</keyword>
<keyword evidence="1" id="KW-0479">Metal-binding</keyword>
<feature type="region of interest" description="Disordered" evidence="4">
    <location>
        <begin position="34"/>
        <end position="58"/>
    </location>
</feature>
<evidence type="ECO:0000256" key="1">
    <source>
        <dbReference type="ARBA" id="ARBA00022723"/>
    </source>
</evidence>
<dbReference type="Gene3D" id="3.30.40.10">
    <property type="entry name" value="Zinc/RING finger domain, C3HC4 (zinc finger)"/>
    <property type="match status" value="1"/>
</dbReference>
<gene>
    <name evidence="5" type="ORF">ACRE_070480</name>
</gene>
<keyword evidence="3" id="KW-0862">Zinc</keyword>
<keyword evidence="6" id="KW-1185">Reference proteome</keyword>
<evidence type="ECO:0000256" key="4">
    <source>
        <dbReference type="SAM" id="MobiDB-lite"/>
    </source>
</evidence>
<feature type="region of interest" description="Disordered" evidence="4">
    <location>
        <begin position="606"/>
        <end position="638"/>
    </location>
</feature>
<dbReference type="EMBL" id="JPKY01000100">
    <property type="protein sequence ID" value="KFH42241.1"/>
    <property type="molecule type" value="Genomic_DNA"/>
</dbReference>
<organism evidence="5 6">
    <name type="scientific">Hapsidospora chrysogenum (strain ATCC 11550 / CBS 779.69 / DSM 880 / IAM 14645 / JCM 23072 / IMI 49137)</name>
    <name type="common">Acremonium chrysogenum</name>
    <dbReference type="NCBI Taxonomy" id="857340"/>
    <lineage>
        <taxon>Eukaryota</taxon>
        <taxon>Fungi</taxon>
        <taxon>Dikarya</taxon>
        <taxon>Ascomycota</taxon>
        <taxon>Pezizomycotina</taxon>
        <taxon>Sordariomycetes</taxon>
        <taxon>Hypocreomycetidae</taxon>
        <taxon>Hypocreales</taxon>
        <taxon>Bionectriaceae</taxon>
        <taxon>Hapsidospora</taxon>
    </lineage>
</organism>
<feature type="compositionally biased region" description="Basic residues" evidence="4">
    <location>
        <begin position="342"/>
        <end position="351"/>
    </location>
</feature>
<reference evidence="6" key="1">
    <citation type="journal article" date="2014" name="Genome Announc.">
        <title>Genome sequence and annotation of Acremonium chrysogenum, producer of the beta-lactam antibiotic cephalosporin C.</title>
        <authorList>
            <person name="Terfehr D."/>
            <person name="Dahlmann T.A."/>
            <person name="Specht T."/>
            <person name="Zadra I."/>
            <person name="Kuernsteiner H."/>
            <person name="Kueck U."/>
        </authorList>
    </citation>
    <scope>NUCLEOTIDE SEQUENCE [LARGE SCALE GENOMIC DNA]</scope>
    <source>
        <strain evidence="6">ATCC 11550 / CBS 779.69 / DSM 880 / IAM 14645 / JCM 23072 / IMI 49137</strain>
    </source>
</reference>
<dbReference type="GO" id="GO:0008270">
    <property type="term" value="F:zinc ion binding"/>
    <property type="evidence" value="ECO:0007669"/>
    <property type="project" value="UniProtKB-KW"/>
</dbReference>
<evidence type="ECO:0000256" key="2">
    <source>
        <dbReference type="ARBA" id="ARBA00022771"/>
    </source>
</evidence>
<sequence length="713" mass="79405">MTPESQRQLPFLKRNIARAVNAFSGAFGSPVLGRGENGAVVTENGQHPRKRRRLSTPDHDLDKLIIASPRSSDSRHMLRVEVLRCHHRDSKKIRPSFGTVVADATTRAKCRVTISDMTLGRPRVLHCDSQTCNVVTFKNPAGPGRVARVELPRPFYVPRDNLLVNRLDDSTFDLADTYKLSVEIESADGANWPPLNGQDLEDLSSPRLTQLSSRHWVFSSTFDKLYGRLKGPLTLTATTALSESSTETDYEMDVDLQWSSGYMALKRLQNGSKPCINAIDPDSPRTNGHREPPADEVMEDVGDDVHEADDAMANGERPPSRSLRTRGGEKVYNIKALSDKAHGRKGRRRKPNTSVQGGEGRVRYLLPPDQPSIHSDYEYSLETTSQGPQFHVTFQPEPPTTPSKTVSIKPPTQVFNLERFVAGDDSWRSSRLEPDTKADFITPHEAKLEFAAIASKSPSKKSFKVVPETQVPSPRSKILIPETRHVFYHPVSKQELKVGQEVPYPVVESQWFHHKHRESLNDVDGVTPAELEYIKEFDGVMREHDITARVYFPRAWLDFVRKKAGWLVEAKHRMVEFSVHESYLLASDLIRDEHIQEAIGLIEQARSGRRKLQNSSPSEEEPGTAATGKIPEAPPKTPAVRKSASGCAACGLPVLSGPHGLVCSNKDCSKRLFHSKCVPEPPATRRTKSTWLCTQCNPLTIPAAATVAKARCS</sequence>
<dbReference type="CDD" id="cd21552">
    <property type="entry name" value="VEFS-box_ctSUZ12-like"/>
    <property type="match status" value="1"/>
</dbReference>
<dbReference type="Proteomes" id="UP000029964">
    <property type="component" value="Unassembled WGS sequence"/>
</dbReference>
<evidence type="ECO:0000256" key="3">
    <source>
        <dbReference type="ARBA" id="ARBA00022833"/>
    </source>
</evidence>
<feature type="region of interest" description="Disordered" evidence="4">
    <location>
        <begin position="310"/>
        <end position="371"/>
    </location>
</feature>
<dbReference type="PROSITE" id="PS01359">
    <property type="entry name" value="ZF_PHD_1"/>
    <property type="match status" value="1"/>
</dbReference>
<dbReference type="HOGENOM" id="CLU_019535_0_0_1"/>
<dbReference type="OrthoDB" id="166746at2759"/>
<evidence type="ECO:0000313" key="5">
    <source>
        <dbReference type="EMBL" id="KFH42241.1"/>
    </source>
</evidence>
<dbReference type="AlphaFoldDB" id="A0A086SYQ9"/>
<comment type="caution">
    <text evidence="5">The sequence shown here is derived from an EMBL/GenBank/DDBJ whole genome shotgun (WGS) entry which is preliminary data.</text>
</comment>
<accession>A0A086SYQ9</accession>
<dbReference type="SUPFAM" id="SSF57903">
    <property type="entry name" value="FYVE/PHD zinc finger"/>
    <property type="match status" value="1"/>
</dbReference>
<feature type="region of interest" description="Disordered" evidence="4">
    <location>
        <begin position="274"/>
        <end position="296"/>
    </location>
</feature>
<dbReference type="InterPro" id="IPR013083">
    <property type="entry name" value="Znf_RING/FYVE/PHD"/>
</dbReference>
<proteinExistence type="predicted"/>
<evidence type="ECO:0008006" key="7">
    <source>
        <dbReference type="Google" id="ProtNLM"/>
    </source>
</evidence>
<dbReference type="InterPro" id="IPR019786">
    <property type="entry name" value="Zinc_finger_PHD-type_CS"/>
</dbReference>
<dbReference type="CDD" id="cd15489">
    <property type="entry name" value="PHD_SF"/>
    <property type="match status" value="1"/>
</dbReference>
<evidence type="ECO:0000313" key="6">
    <source>
        <dbReference type="Proteomes" id="UP000029964"/>
    </source>
</evidence>